<evidence type="ECO:0000256" key="9">
    <source>
        <dbReference type="PROSITE-ProRule" id="PRU00236"/>
    </source>
</evidence>
<feature type="domain" description="Deacetylase sirtuin-type" evidence="11">
    <location>
        <begin position="13"/>
        <end position="273"/>
    </location>
</feature>
<dbReference type="InterPro" id="IPR026590">
    <property type="entry name" value="Ssirtuin_cat_dom"/>
</dbReference>
<comment type="subcellular location">
    <subcellularLocation>
        <location evidence="2">Mitochondrion</location>
    </subcellularLocation>
</comment>
<dbReference type="GO" id="GO:0017136">
    <property type="term" value="F:histone deacetylase activity, NAD-dependent"/>
    <property type="evidence" value="ECO:0007669"/>
    <property type="project" value="TreeGrafter"/>
</dbReference>
<feature type="binding site" evidence="9">
    <location>
        <position position="154"/>
    </location>
    <ligand>
        <name>Zn(2+)</name>
        <dbReference type="ChEBI" id="CHEBI:29105"/>
    </ligand>
</feature>
<dbReference type="SUPFAM" id="SSF52467">
    <property type="entry name" value="DHS-like NAD/FAD-binding domain"/>
    <property type="match status" value="2"/>
</dbReference>
<feature type="active site" description="Proton acceptor" evidence="9">
    <location>
        <position position="143"/>
    </location>
</feature>
<feature type="region of interest" description="Disordered" evidence="10">
    <location>
        <begin position="614"/>
        <end position="684"/>
    </location>
</feature>
<keyword evidence="13" id="KW-1185">Reference proteome</keyword>
<dbReference type="GO" id="GO:0005634">
    <property type="term" value="C:nucleus"/>
    <property type="evidence" value="ECO:0007669"/>
    <property type="project" value="TreeGrafter"/>
</dbReference>
<accession>A0A2H3C1K5</accession>
<dbReference type="InterPro" id="IPR003000">
    <property type="entry name" value="Sirtuin"/>
</dbReference>
<dbReference type="GO" id="GO:0070403">
    <property type="term" value="F:NAD+ binding"/>
    <property type="evidence" value="ECO:0007669"/>
    <property type="project" value="InterPro"/>
</dbReference>
<keyword evidence="8" id="KW-0496">Mitochondrion</keyword>
<dbReference type="InterPro" id="IPR050134">
    <property type="entry name" value="NAD-dep_sirtuin_deacylases"/>
</dbReference>
<comment type="cofactor">
    <cofactor evidence="1">
        <name>Zn(2+)</name>
        <dbReference type="ChEBI" id="CHEBI:29105"/>
    </cofactor>
</comment>
<feature type="binding site" evidence="9">
    <location>
        <position position="151"/>
    </location>
    <ligand>
        <name>Zn(2+)</name>
        <dbReference type="ChEBI" id="CHEBI:29105"/>
    </ligand>
</feature>
<sequence length="684" mass="76019">MAPPRKTTRSSFRVLKGNDIKAVAEYIKSKDCRNIIVMLGAGVSTSAGIPDFRSPKTGLYANLARLNLPYPEAVFEINFFRKNPVPFYTLAQELYPGKYRPTLTHSFIRLLASKRLLQTCFTQNIDTLERRAGVPDHKVIEAHGSFASQRCIDCHASYDGLKMKENILNKDIAFCEKCRGLVKPDIVFFGESLPDKFIHAIPSVKMADLLLIIGTSLTVHPFASLAGLAEPLCPRVLINLEKVGDLGHRPDDVLLLGKCDEVVKDLCRELGWEEELMNLWAETEMKEEVETINAAPKAPATFRVLKGNDIKAVAEYMKSKDCRNVIVMLGAGASASAGIPDYRSPETDLYANLATLNLPYPEAIFELEYFRQNPLPFYTLAQAIYPGKYRPTLTHSFIRLLASRRLLHKCFTQNIDTLERRAGAPNYKVVEARGSFASQKCIDCHEPYDDARMKEHIRNKEVAHCEKCGGLVKPGIAFSDESPPDEFMRAIPSVGMADLLIIVGTSLTMPSFASLADSANPLCPRVLINLDKVGDLGQRADDVLLLGKCDEVIRDLCKELGWEQELMTFWEETRIDEDTTPKESIIDNEAELQTKVDDLVSKIGIALALDQGQEKLKNEPKTEDKDKPTGEAEAKIVQGEKLPVGAVPTLEDNPVSKVDVDPSLRSDLPANQSSSRREDTPGKL</sequence>
<organism evidence="12 13">
    <name type="scientific">Armillaria solidipes</name>
    <dbReference type="NCBI Taxonomy" id="1076256"/>
    <lineage>
        <taxon>Eukaryota</taxon>
        <taxon>Fungi</taxon>
        <taxon>Dikarya</taxon>
        <taxon>Basidiomycota</taxon>
        <taxon>Agaricomycotina</taxon>
        <taxon>Agaricomycetes</taxon>
        <taxon>Agaricomycetidae</taxon>
        <taxon>Agaricales</taxon>
        <taxon>Marasmiineae</taxon>
        <taxon>Physalacriaceae</taxon>
        <taxon>Armillaria</taxon>
    </lineage>
</organism>
<dbReference type="Proteomes" id="UP000218334">
    <property type="component" value="Unassembled WGS sequence"/>
</dbReference>
<feature type="binding site" evidence="9">
    <location>
        <position position="468"/>
    </location>
    <ligand>
        <name>Zn(2+)</name>
        <dbReference type="ChEBI" id="CHEBI:29105"/>
    </ligand>
</feature>
<evidence type="ECO:0000256" key="1">
    <source>
        <dbReference type="ARBA" id="ARBA00001947"/>
    </source>
</evidence>
<dbReference type="Gene3D" id="3.40.50.1220">
    <property type="entry name" value="TPP-binding domain"/>
    <property type="match status" value="2"/>
</dbReference>
<dbReference type="PANTHER" id="PTHR11085">
    <property type="entry name" value="NAD-DEPENDENT PROTEIN DEACYLASE SIRTUIN-5, MITOCHONDRIAL-RELATED"/>
    <property type="match status" value="1"/>
</dbReference>
<dbReference type="AlphaFoldDB" id="A0A2H3C1K5"/>
<keyword evidence="4" id="KW-0808">Transferase</keyword>
<dbReference type="InterPro" id="IPR029035">
    <property type="entry name" value="DHS-like_NAD/FAD-binding_dom"/>
</dbReference>
<evidence type="ECO:0000256" key="6">
    <source>
        <dbReference type="ARBA" id="ARBA00022833"/>
    </source>
</evidence>
<feature type="binding site" evidence="9">
    <location>
        <position position="465"/>
    </location>
    <ligand>
        <name>Zn(2+)</name>
        <dbReference type="ChEBI" id="CHEBI:29105"/>
    </ligand>
</feature>
<name>A0A2H3C1K5_9AGAR</name>
<reference evidence="13" key="1">
    <citation type="journal article" date="2017" name="Nat. Ecol. Evol.">
        <title>Genome expansion and lineage-specific genetic innovations in the forest pathogenic fungi Armillaria.</title>
        <authorList>
            <person name="Sipos G."/>
            <person name="Prasanna A.N."/>
            <person name="Walter M.C."/>
            <person name="O'Connor E."/>
            <person name="Balint B."/>
            <person name="Krizsan K."/>
            <person name="Kiss B."/>
            <person name="Hess J."/>
            <person name="Varga T."/>
            <person name="Slot J."/>
            <person name="Riley R."/>
            <person name="Boka B."/>
            <person name="Rigling D."/>
            <person name="Barry K."/>
            <person name="Lee J."/>
            <person name="Mihaltcheva S."/>
            <person name="LaButti K."/>
            <person name="Lipzen A."/>
            <person name="Waldron R."/>
            <person name="Moloney N.M."/>
            <person name="Sperisen C."/>
            <person name="Kredics L."/>
            <person name="Vagvoelgyi C."/>
            <person name="Patrignani A."/>
            <person name="Fitzpatrick D."/>
            <person name="Nagy I."/>
            <person name="Doyle S."/>
            <person name="Anderson J.B."/>
            <person name="Grigoriev I.V."/>
            <person name="Gueldener U."/>
            <person name="Muensterkoetter M."/>
            <person name="Nagy L.G."/>
        </authorList>
    </citation>
    <scope>NUCLEOTIDE SEQUENCE [LARGE SCALE GENOMIC DNA]</scope>
    <source>
        <strain evidence="13">28-4</strain>
    </source>
</reference>
<protein>
    <submittedName>
        <fullName evidence="12">SIR2-domain-containing protein</fullName>
    </submittedName>
</protein>
<evidence type="ECO:0000256" key="7">
    <source>
        <dbReference type="ARBA" id="ARBA00023027"/>
    </source>
</evidence>
<feature type="binding site" evidence="9">
    <location>
        <position position="441"/>
    </location>
    <ligand>
        <name>Zn(2+)</name>
        <dbReference type="ChEBI" id="CHEBI:29105"/>
    </ligand>
</feature>
<proteinExistence type="inferred from homology"/>
<dbReference type="PROSITE" id="PS50305">
    <property type="entry name" value="SIRTUIN"/>
    <property type="match status" value="2"/>
</dbReference>
<dbReference type="GO" id="GO:0046872">
    <property type="term" value="F:metal ion binding"/>
    <property type="evidence" value="ECO:0007669"/>
    <property type="project" value="UniProtKB-KW"/>
</dbReference>
<evidence type="ECO:0000256" key="2">
    <source>
        <dbReference type="ARBA" id="ARBA00004173"/>
    </source>
</evidence>
<dbReference type="PANTHER" id="PTHR11085:SF6">
    <property type="entry name" value="NAD-DEPENDENT PROTEIN DEACETYLASE SIRTUIN-2"/>
    <property type="match status" value="1"/>
</dbReference>
<feature type="binding site" evidence="9">
    <location>
        <position position="178"/>
    </location>
    <ligand>
        <name>Zn(2+)</name>
        <dbReference type="ChEBI" id="CHEBI:29105"/>
    </ligand>
</feature>
<evidence type="ECO:0000313" key="12">
    <source>
        <dbReference type="EMBL" id="PBK75164.1"/>
    </source>
</evidence>
<dbReference type="STRING" id="1076256.A0A2H3C1K5"/>
<feature type="compositionally biased region" description="Basic and acidic residues" evidence="10">
    <location>
        <begin position="614"/>
        <end position="634"/>
    </location>
</feature>
<dbReference type="EMBL" id="KZ293418">
    <property type="protein sequence ID" value="PBK75164.1"/>
    <property type="molecule type" value="Genomic_DNA"/>
</dbReference>
<comment type="caution">
    <text evidence="9">Lacks conserved residue(s) required for the propagation of feature annotation.</text>
</comment>
<dbReference type="Gene3D" id="3.30.1600.10">
    <property type="entry name" value="SIR2/SIRT2 'Small Domain"/>
    <property type="match status" value="2"/>
</dbReference>
<feature type="compositionally biased region" description="Basic and acidic residues" evidence="10">
    <location>
        <begin position="675"/>
        <end position="684"/>
    </location>
</feature>
<evidence type="ECO:0000256" key="8">
    <source>
        <dbReference type="ARBA" id="ARBA00023128"/>
    </source>
</evidence>
<evidence type="ECO:0000313" key="13">
    <source>
        <dbReference type="Proteomes" id="UP000218334"/>
    </source>
</evidence>
<feature type="binding site" evidence="9">
    <location>
        <position position="444"/>
    </location>
    <ligand>
        <name>Zn(2+)</name>
        <dbReference type="ChEBI" id="CHEBI:29105"/>
    </ligand>
</feature>
<evidence type="ECO:0000256" key="10">
    <source>
        <dbReference type="SAM" id="MobiDB-lite"/>
    </source>
</evidence>
<evidence type="ECO:0000256" key="4">
    <source>
        <dbReference type="ARBA" id="ARBA00022679"/>
    </source>
</evidence>
<feature type="domain" description="Deacetylase sirtuin-type" evidence="11">
    <location>
        <begin position="303"/>
        <end position="563"/>
    </location>
</feature>
<dbReference type="GO" id="GO:0005739">
    <property type="term" value="C:mitochondrion"/>
    <property type="evidence" value="ECO:0007669"/>
    <property type="project" value="UniProtKB-SubCell"/>
</dbReference>
<dbReference type="CDD" id="cd01408">
    <property type="entry name" value="SIRT1"/>
    <property type="match status" value="1"/>
</dbReference>
<comment type="similarity">
    <text evidence="3">Belongs to the sirtuin family. Class I subfamily.</text>
</comment>
<gene>
    <name evidence="12" type="ORF">ARMSODRAFT_951247</name>
</gene>
<evidence type="ECO:0000259" key="11">
    <source>
        <dbReference type="PROSITE" id="PS50305"/>
    </source>
</evidence>
<keyword evidence="5 9" id="KW-0479">Metal-binding</keyword>
<evidence type="ECO:0000256" key="3">
    <source>
        <dbReference type="ARBA" id="ARBA00006924"/>
    </source>
</evidence>
<keyword evidence="7" id="KW-0520">NAD</keyword>
<keyword evidence="6 9" id="KW-0862">Zinc</keyword>
<evidence type="ECO:0000256" key="5">
    <source>
        <dbReference type="ARBA" id="ARBA00022723"/>
    </source>
</evidence>
<feature type="binding site" evidence="9">
    <location>
        <position position="175"/>
    </location>
    <ligand>
        <name>Zn(2+)</name>
        <dbReference type="ChEBI" id="CHEBI:29105"/>
    </ligand>
</feature>
<dbReference type="Pfam" id="PF02146">
    <property type="entry name" value="SIR2"/>
    <property type="match status" value="2"/>
</dbReference>
<dbReference type="InterPro" id="IPR026591">
    <property type="entry name" value="Sirtuin_cat_small_dom_sf"/>
</dbReference>